<dbReference type="Gene3D" id="1.10.287.950">
    <property type="entry name" value="Methyl-accepting chemotaxis protein"/>
    <property type="match status" value="1"/>
</dbReference>
<evidence type="ECO:0000256" key="5">
    <source>
        <dbReference type="SAM" id="Phobius"/>
    </source>
</evidence>
<name>A0A1F6TI67_9PROT</name>
<keyword evidence="5" id="KW-0812">Transmembrane</keyword>
<protein>
    <recommendedName>
        <fullName evidence="6">Methyl-accepting transducer domain-containing protein</fullName>
    </recommendedName>
</protein>
<dbReference type="Pfam" id="PF00015">
    <property type="entry name" value="MCPsignal"/>
    <property type="match status" value="1"/>
</dbReference>
<feature type="domain" description="Methyl-accepting transducer" evidence="6">
    <location>
        <begin position="150"/>
        <end position="369"/>
    </location>
</feature>
<dbReference type="InterPro" id="IPR004090">
    <property type="entry name" value="Chemotax_Me-accpt_rcpt"/>
</dbReference>
<dbReference type="PRINTS" id="PR00260">
    <property type="entry name" value="CHEMTRNSDUCR"/>
</dbReference>
<sequence>MSNLMNSSKIFSRSAWWFQWWFWAAAAVAVSWAWTTPYAPLWATLGSGMSAAIAVILLAGHGRRQRDAPDPDIADAEPSPEERIEALIPEASAGDLIPQVDEVLESMETEKQQRRQEDLLRRWMEVAQRFGEMALVLRKQIYAIIQQTEQATTTIADSFEAVIKKATVQARQAMELLEGTQGAASDGTPQSLRDFIRVSDERLTKMADEVVRVADLSVVMVRELDGVQKRAQAIDGFLLDVEKLADQTSLLALNADIEAARVGEFGRGFSVVAHEVRRLSQRSHEFSDRIRQHLKEVRAGLNKTYGDMRTLSAADMEHAQAIKDEVLQLTRSLEGKNREVAETVSNINSISKEIAQDVQNVVISLQFHDITSQKLGSMIEPMDDFRRSLFQLLQETTAAGKQLFRNPPAKAEKPAGPPGTDDAKLVTLRPAQDVMPVATGAREAADAGPAVELF</sequence>
<dbReference type="AlphaFoldDB" id="A0A1F6TI67"/>
<keyword evidence="5" id="KW-0472">Membrane</keyword>
<dbReference type="PROSITE" id="PS50111">
    <property type="entry name" value="CHEMOTAXIS_TRANSDUC_2"/>
    <property type="match status" value="1"/>
</dbReference>
<dbReference type="SUPFAM" id="SSF58104">
    <property type="entry name" value="Methyl-accepting chemotaxis protein (MCP) signaling domain"/>
    <property type="match status" value="1"/>
</dbReference>
<feature type="transmembrane region" description="Helical" evidence="5">
    <location>
        <begin position="40"/>
        <end position="59"/>
    </location>
</feature>
<feature type="transmembrane region" description="Helical" evidence="5">
    <location>
        <begin position="15"/>
        <end position="34"/>
    </location>
</feature>
<dbReference type="GO" id="GO:0004888">
    <property type="term" value="F:transmembrane signaling receptor activity"/>
    <property type="evidence" value="ECO:0007669"/>
    <property type="project" value="InterPro"/>
</dbReference>
<evidence type="ECO:0000313" key="7">
    <source>
        <dbReference type="EMBL" id="OGI44779.1"/>
    </source>
</evidence>
<reference evidence="7 8" key="1">
    <citation type="journal article" date="2016" name="Nat. Commun.">
        <title>Thousands of microbial genomes shed light on interconnected biogeochemical processes in an aquifer system.</title>
        <authorList>
            <person name="Anantharaman K."/>
            <person name="Brown C.T."/>
            <person name="Hug L.A."/>
            <person name="Sharon I."/>
            <person name="Castelle C.J."/>
            <person name="Probst A.J."/>
            <person name="Thomas B.C."/>
            <person name="Singh A."/>
            <person name="Wilkins M.J."/>
            <person name="Karaoz U."/>
            <person name="Brodie E.L."/>
            <person name="Williams K.H."/>
            <person name="Hubbard S.S."/>
            <person name="Banfield J.F."/>
        </authorList>
    </citation>
    <scope>NUCLEOTIDE SEQUENCE [LARGE SCALE GENOMIC DNA]</scope>
</reference>
<keyword evidence="5" id="KW-1133">Transmembrane helix</keyword>
<comment type="similarity">
    <text evidence="2">Belongs to the methyl-accepting chemotaxis (MCP) protein family.</text>
</comment>
<dbReference type="GO" id="GO:0016020">
    <property type="term" value="C:membrane"/>
    <property type="evidence" value="ECO:0007669"/>
    <property type="project" value="InterPro"/>
</dbReference>
<dbReference type="PANTHER" id="PTHR32089:SF112">
    <property type="entry name" value="LYSOZYME-LIKE PROTEIN-RELATED"/>
    <property type="match status" value="1"/>
</dbReference>
<evidence type="ECO:0000256" key="2">
    <source>
        <dbReference type="ARBA" id="ARBA00029447"/>
    </source>
</evidence>
<evidence type="ECO:0000256" key="3">
    <source>
        <dbReference type="PROSITE-ProRule" id="PRU00284"/>
    </source>
</evidence>
<proteinExistence type="inferred from homology"/>
<accession>A0A1F6TI67</accession>
<dbReference type="STRING" id="1817764.A2637_00365"/>
<dbReference type="GO" id="GO:0007165">
    <property type="term" value="P:signal transduction"/>
    <property type="evidence" value="ECO:0007669"/>
    <property type="project" value="UniProtKB-KW"/>
</dbReference>
<organism evidence="7 8">
    <name type="scientific">Candidatus Muproteobacteria bacterium RIFCSPHIGHO2_01_FULL_65_16</name>
    <dbReference type="NCBI Taxonomy" id="1817764"/>
    <lineage>
        <taxon>Bacteria</taxon>
        <taxon>Pseudomonadati</taxon>
        <taxon>Pseudomonadota</taxon>
        <taxon>Candidatus Muproteobacteria</taxon>
    </lineage>
</organism>
<dbReference type="PANTHER" id="PTHR32089">
    <property type="entry name" value="METHYL-ACCEPTING CHEMOTAXIS PROTEIN MCPB"/>
    <property type="match status" value="1"/>
</dbReference>
<dbReference type="GO" id="GO:0006935">
    <property type="term" value="P:chemotaxis"/>
    <property type="evidence" value="ECO:0007669"/>
    <property type="project" value="InterPro"/>
</dbReference>
<evidence type="ECO:0000313" key="8">
    <source>
        <dbReference type="Proteomes" id="UP000179360"/>
    </source>
</evidence>
<evidence type="ECO:0000256" key="4">
    <source>
        <dbReference type="SAM" id="MobiDB-lite"/>
    </source>
</evidence>
<evidence type="ECO:0000259" key="6">
    <source>
        <dbReference type="PROSITE" id="PS50111"/>
    </source>
</evidence>
<gene>
    <name evidence="7" type="ORF">A2637_00365</name>
</gene>
<dbReference type="Proteomes" id="UP000179360">
    <property type="component" value="Unassembled WGS sequence"/>
</dbReference>
<dbReference type="SMART" id="SM00283">
    <property type="entry name" value="MA"/>
    <property type="match status" value="1"/>
</dbReference>
<dbReference type="InterPro" id="IPR004089">
    <property type="entry name" value="MCPsignal_dom"/>
</dbReference>
<keyword evidence="1 3" id="KW-0807">Transducer</keyword>
<dbReference type="EMBL" id="MFSY01000112">
    <property type="protein sequence ID" value="OGI44779.1"/>
    <property type="molecule type" value="Genomic_DNA"/>
</dbReference>
<feature type="region of interest" description="Disordered" evidence="4">
    <location>
        <begin position="401"/>
        <end position="423"/>
    </location>
</feature>
<comment type="caution">
    <text evidence="7">The sequence shown here is derived from an EMBL/GenBank/DDBJ whole genome shotgun (WGS) entry which is preliminary data.</text>
</comment>
<evidence type="ECO:0000256" key="1">
    <source>
        <dbReference type="ARBA" id="ARBA00023224"/>
    </source>
</evidence>